<feature type="region of interest" description="Disordered" evidence="1">
    <location>
        <begin position="851"/>
        <end position="871"/>
    </location>
</feature>
<dbReference type="PANTHER" id="PTHR47327">
    <property type="entry name" value="FI18240P1-RELATED"/>
    <property type="match status" value="1"/>
</dbReference>
<evidence type="ECO:0000256" key="1">
    <source>
        <dbReference type="SAM" id="MobiDB-lite"/>
    </source>
</evidence>
<keyword evidence="2" id="KW-0472">Membrane</keyword>
<sequence>MMDDRKYCLEECLLDKRTCRLFEYSSYYYSTIGAKISKPFIGQLISNINIDHYENIFNLKNDLLNRCGNRHIAFILIKDAEMSIFNIVKGYNLLLPDCLKKCLELFICSSVQYKQGECIFGMEELNKEEILPLDESLLFEPICLPDPPNNLTILDCLEEHVFEKVLNMELRTENIEDLIIKEIPNLKLEECLDKCILDEYCLSFNYRFGIKNTNISSFSPSICQILPFNRNDKNKTLSVLIQGVDYYELACKREKIKENKEIITLEISTIKNNNDNKIKCLFLPNSGIQKCNNNEIITTQIIIPTLITQFNNSKLTTISNQITTTPLNIFTTKKQIIDQTNLNKKINCSINADLIENGYTLRLENVHQHHINVKQIEYCLNICIQAMAINCSIFAYNQKSKDCLLSGITKINKENILEISQKNENFNLFIIKYNCVNNNEEEIKEINIINLKEEIKEQKIINLIKDENNNDSTKLNKTKKINSTLLLNENKENLLSKDQTNSEIKNLYLNQINVSVFCDSQGANVSFKLKNDSQFYSGKIYAKDSFDNCLLNVKNAKEFFFFVNKPINGNNLIKNWCNAKITNDQLNVLLILSNNMGEGIPPEITTKDDLFFYITCRYINGIPIPVGNVKNEVETFSELQTKQQLFKKHLDEQNLGNRKDNRIKLKILKNGKPISNVFIGEKLLAIVESNNDIIKQNFRVSECNATRILKINEGKEQNRNKIIPLLDSNGCSLHPQIMGNMHRVDDHLEAEFIAFRIDGGSELDIICSVIICRDNCKTEKCISKDNLEESSIFIENPKEFLNFGGTSHHRLERMAMEQQKEKINENDKITVDKRIRVLAMKEMDIPIPNKLIKENNEEKEEEDEEKEEEEEEMDWILKENPLNDKILPNKDNSIDLSNNNKFVNTQQDYAIINYNENDEENGCIIEPFIILLSIAILLILSGAVFATIIINWLSKRRRDKYINSKRNYFYSSK</sequence>
<dbReference type="SUPFAM" id="SSF57414">
    <property type="entry name" value="Hairpin loop containing domain-like"/>
    <property type="match status" value="2"/>
</dbReference>
<proteinExistence type="predicted"/>
<organism evidence="5 6">
    <name type="scientific">Meloidogyne hapla</name>
    <name type="common">Root-knot nematode worm</name>
    <dbReference type="NCBI Taxonomy" id="6305"/>
    <lineage>
        <taxon>Eukaryota</taxon>
        <taxon>Metazoa</taxon>
        <taxon>Ecdysozoa</taxon>
        <taxon>Nematoda</taxon>
        <taxon>Chromadorea</taxon>
        <taxon>Rhabditida</taxon>
        <taxon>Tylenchina</taxon>
        <taxon>Tylenchomorpha</taxon>
        <taxon>Tylenchoidea</taxon>
        <taxon>Meloidogynidae</taxon>
        <taxon>Meloidogyninae</taxon>
        <taxon>Meloidogyne</taxon>
    </lineage>
</organism>
<dbReference type="InterPro" id="IPR003609">
    <property type="entry name" value="Pan_app"/>
</dbReference>
<dbReference type="InterPro" id="IPR052774">
    <property type="entry name" value="Celegans_DevNeuronal_Protein"/>
</dbReference>
<protein>
    <submittedName>
        <fullName evidence="6">Apple domain-containing protein</fullName>
    </submittedName>
</protein>
<keyword evidence="2" id="KW-0812">Transmembrane</keyword>
<keyword evidence="2" id="KW-1133">Transmembrane helix</keyword>
<dbReference type="CDD" id="cd01099">
    <property type="entry name" value="PAN_AP_HGF"/>
    <property type="match status" value="1"/>
</dbReference>
<dbReference type="AlphaFoldDB" id="A0A1I8BCA3"/>
<name>A0A1I8BCA3_MELHA</name>
<dbReference type="GO" id="GO:0009653">
    <property type="term" value="P:anatomical structure morphogenesis"/>
    <property type="evidence" value="ECO:0007669"/>
    <property type="project" value="TreeGrafter"/>
</dbReference>
<feature type="domain" description="Apple" evidence="3">
    <location>
        <begin position="67"/>
        <end position="143"/>
    </location>
</feature>
<accession>A0A1I8BCA3</accession>
<dbReference type="WBParaSite" id="MhA1_Contig1974.frz3.gene1">
    <property type="protein sequence ID" value="MhA1_Contig1974.frz3.gene1"/>
    <property type="gene ID" value="MhA1_Contig1974.frz3.gene1"/>
</dbReference>
<dbReference type="PROSITE" id="PS51034">
    <property type="entry name" value="ZP_2"/>
    <property type="match status" value="1"/>
</dbReference>
<dbReference type="InterPro" id="IPR001507">
    <property type="entry name" value="ZP_dom"/>
</dbReference>
<evidence type="ECO:0000256" key="2">
    <source>
        <dbReference type="SAM" id="Phobius"/>
    </source>
</evidence>
<feature type="transmembrane region" description="Helical" evidence="2">
    <location>
        <begin position="928"/>
        <end position="953"/>
    </location>
</feature>
<reference evidence="6" key="1">
    <citation type="submission" date="2016-11" db="UniProtKB">
        <authorList>
            <consortium name="WormBaseParasite"/>
        </authorList>
    </citation>
    <scope>IDENTIFICATION</scope>
</reference>
<dbReference type="PROSITE" id="PS50948">
    <property type="entry name" value="PAN"/>
    <property type="match status" value="3"/>
</dbReference>
<feature type="domain" description="Apple" evidence="3">
    <location>
        <begin position="348"/>
        <end position="435"/>
    </location>
</feature>
<dbReference type="SMART" id="SM00241">
    <property type="entry name" value="ZP"/>
    <property type="match status" value="1"/>
</dbReference>
<dbReference type="Proteomes" id="UP000095281">
    <property type="component" value="Unplaced"/>
</dbReference>
<dbReference type="PANTHER" id="PTHR47327:SF1">
    <property type="entry name" value="RE15579P"/>
    <property type="match status" value="1"/>
</dbReference>
<evidence type="ECO:0000313" key="6">
    <source>
        <dbReference type="WBParaSite" id="MhA1_Contig1974.frz3.gene1"/>
    </source>
</evidence>
<keyword evidence="5" id="KW-1185">Reference proteome</keyword>
<evidence type="ECO:0000313" key="5">
    <source>
        <dbReference type="Proteomes" id="UP000095281"/>
    </source>
</evidence>
<feature type="domain" description="Apple" evidence="3">
    <location>
        <begin position="156"/>
        <end position="251"/>
    </location>
</feature>
<feature type="domain" description="ZP" evidence="4">
    <location>
        <begin position="517"/>
        <end position="788"/>
    </location>
</feature>
<feature type="compositionally biased region" description="Acidic residues" evidence="1">
    <location>
        <begin position="857"/>
        <end position="871"/>
    </location>
</feature>
<dbReference type="OMA" id="WCNAVEL"/>
<dbReference type="SMART" id="SM00473">
    <property type="entry name" value="PAN_AP"/>
    <property type="match status" value="3"/>
</dbReference>
<evidence type="ECO:0000259" key="3">
    <source>
        <dbReference type="PROSITE" id="PS50948"/>
    </source>
</evidence>
<dbReference type="Pfam" id="PF00024">
    <property type="entry name" value="PAN_1"/>
    <property type="match status" value="2"/>
</dbReference>
<evidence type="ECO:0000259" key="4">
    <source>
        <dbReference type="PROSITE" id="PS51034"/>
    </source>
</evidence>
<dbReference type="Gene3D" id="3.50.4.10">
    <property type="entry name" value="Hepatocyte Growth Factor"/>
    <property type="match status" value="1"/>
</dbReference>